<dbReference type="Proteomes" id="UP000247792">
    <property type="component" value="Unassembled WGS sequence"/>
</dbReference>
<sequence>MNIKRIGMDIAKQVFQIHGVDRFEKVLVRKQLRRAQVLEFFKNIAPCLIGIEACGSSHYWARELSQLGHQVKLIPAQFVKPFVKGGKNDANDAEAICEAVSRANMRFVAIKSVEQQVAQAEHRIRSRLVRARTALSNEIRGLLSEFGIVIAPGISQIRQALPVLLEDKELQLNARLKVLLAELASELRQIDDCLVQHEQRLKAAVKEDERMKRLMDIEGIGPISASALVAAVGDATHFASGRDMAAWLGLVPDQHSSGGKERLGHISKRGDTYLRTLLIHGARAVLNHCEHKEDKRSVWVNQLVKRRNRNIATVALANKNARIAWAVLSRKEAYRGSGGVIASHEAK</sequence>
<dbReference type="Pfam" id="PF02371">
    <property type="entry name" value="Transposase_20"/>
    <property type="match status" value="1"/>
</dbReference>
<dbReference type="InterPro" id="IPR002525">
    <property type="entry name" value="Transp_IS110-like_N"/>
</dbReference>
<keyword evidence="4" id="KW-1185">Reference proteome</keyword>
<dbReference type="EMBL" id="QJKB01000040">
    <property type="protein sequence ID" value="PXX33084.1"/>
    <property type="molecule type" value="Genomic_DNA"/>
</dbReference>
<dbReference type="Pfam" id="PF01548">
    <property type="entry name" value="DEDD_Tnp_IS110"/>
    <property type="match status" value="1"/>
</dbReference>
<dbReference type="GO" id="GO:0004803">
    <property type="term" value="F:transposase activity"/>
    <property type="evidence" value="ECO:0007669"/>
    <property type="project" value="InterPro"/>
</dbReference>
<evidence type="ECO:0000259" key="1">
    <source>
        <dbReference type="Pfam" id="PF01548"/>
    </source>
</evidence>
<dbReference type="OrthoDB" id="5289737at2"/>
<proteinExistence type="predicted"/>
<dbReference type="NCBIfam" id="NF033542">
    <property type="entry name" value="transpos_IS110"/>
    <property type="match status" value="1"/>
</dbReference>
<feature type="domain" description="Transposase IS110-like N-terminal" evidence="1">
    <location>
        <begin position="6"/>
        <end position="146"/>
    </location>
</feature>
<dbReference type="AlphaFoldDB" id="A0A318J3C9"/>
<gene>
    <name evidence="3" type="ORF">DFR42_1401</name>
</gene>
<accession>A0A318J3C9</accession>
<dbReference type="PANTHER" id="PTHR33055:SF3">
    <property type="entry name" value="PUTATIVE TRANSPOSASE FOR IS117-RELATED"/>
    <property type="match status" value="1"/>
</dbReference>
<dbReference type="InterPro" id="IPR003346">
    <property type="entry name" value="Transposase_20"/>
</dbReference>
<dbReference type="GO" id="GO:0006313">
    <property type="term" value="P:DNA transposition"/>
    <property type="evidence" value="ECO:0007669"/>
    <property type="project" value="InterPro"/>
</dbReference>
<evidence type="ECO:0000313" key="4">
    <source>
        <dbReference type="Proteomes" id="UP000247792"/>
    </source>
</evidence>
<dbReference type="RefSeq" id="WP_110258535.1">
    <property type="nucleotide sequence ID" value="NZ_QJKB01000040.1"/>
</dbReference>
<protein>
    <submittedName>
        <fullName evidence="3">Transposase</fullName>
    </submittedName>
</protein>
<organism evidence="3 4">
    <name type="scientific">Undibacterium pigrum</name>
    <dbReference type="NCBI Taxonomy" id="401470"/>
    <lineage>
        <taxon>Bacteria</taxon>
        <taxon>Pseudomonadati</taxon>
        <taxon>Pseudomonadota</taxon>
        <taxon>Betaproteobacteria</taxon>
        <taxon>Burkholderiales</taxon>
        <taxon>Oxalobacteraceae</taxon>
        <taxon>Undibacterium</taxon>
    </lineage>
</organism>
<evidence type="ECO:0000259" key="2">
    <source>
        <dbReference type="Pfam" id="PF02371"/>
    </source>
</evidence>
<name>A0A318J3C9_9BURK</name>
<dbReference type="GO" id="GO:0003677">
    <property type="term" value="F:DNA binding"/>
    <property type="evidence" value="ECO:0007669"/>
    <property type="project" value="InterPro"/>
</dbReference>
<feature type="domain" description="Transposase IS116/IS110/IS902 C-terminal" evidence="2">
    <location>
        <begin position="212"/>
        <end position="290"/>
    </location>
</feature>
<evidence type="ECO:0000313" key="3">
    <source>
        <dbReference type="EMBL" id="PXX33084.1"/>
    </source>
</evidence>
<reference evidence="3 4" key="1">
    <citation type="submission" date="2018-05" db="EMBL/GenBank/DDBJ databases">
        <title>Genomic Encyclopedia of Type Strains, Phase IV (KMG-IV): sequencing the most valuable type-strain genomes for metagenomic binning, comparative biology and taxonomic classification.</title>
        <authorList>
            <person name="Goeker M."/>
        </authorList>
    </citation>
    <scope>NUCLEOTIDE SEQUENCE [LARGE SCALE GENOMIC DNA]</scope>
    <source>
        <strain evidence="3 4">DSM 19792</strain>
    </source>
</reference>
<dbReference type="PANTHER" id="PTHR33055">
    <property type="entry name" value="TRANSPOSASE FOR INSERTION SEQUENCE ELEMENT IS1111A"/>
    <property type="match status" value="1"/>
</dbReference>
<comment type="caution">
    <text evidence="3">The sequence shown here is derived from an EMBL/GenBank/DDBJ whole genome shotgun (WGS) entry which is preliminary data.</text>
</comment>
<dbReference type="InterPro" id="IPR047650">
    <property type="entry name" value="Transpos_IS110"/>
</dbReference>